<keyword evidence="1" id="KW-1185">Reference proteome</keyword>
<gene>
    <name evidence="2" type="primary">LOC106175202</name>
</gene>
<dbReference type="RefSeq" id="XP_013412537.1">
    <property type="nucleotide sequence ID" value="XM_013557083.1"/>
</dbReference>
<name>A0A1S3JQ99_LINAN</name>
<dbReference type="InParanoid" id="A0A1S3JQ99"/>
<dbReference type="Proteomes" id="UP000085678">
    <property type="component" value="Unplaced"/>
</dbReference>
<sequence>MAADGKPPKPEASVLTQLSLSNLARHVDDGMWLGMYLNIPTGTIVNFKNDYNRLGWTDAELAEHILLYWKSMRVAARDKDKVAELERAIRDIEKIEIADTLGDRFRNNQELTTDCFN</sequence>
<evidence type="ECO:0000313" key="1">
    <source>
        <dbReference type="Proteomes" id="UP000085678"/>
    </source>
</evidence>
<proteinExistence type="predicted"/>
<organism evidence="1 2">
    <name type="scientific">Lingula anatina</name>
    <name type="common">Brachiopod</name>
    <name type="synonym">Lingula unguis</name>
    <dbReference type="NCBI Taxonomy" id="7574"/>
    <lineage>
        <taxon>Eukaryota</taxon>
        <taxon>Metazoa</taxon>
        <taxon>Spiralia</taxon>
        <taxon>Lophotrochozoa</taxon>
        <taxon>Brachiopoda</taxon>
        <taxon>Linguliformea</taxon>
        <taxon>Lingulata</taxon>
        <taxon>Lingulida</taxon>
        <taxon>Linguloidea</taxon>
        <taxon>Lingulidae</taxon>
        <taxon>Lingula</taxon>
    </lineage>
</organism>
<dbReference type="GeneID" id="106175202"/>
<dbReference type="Gene3D" id="1.10.533.10">
    <property type="entry name" value="Death Domain, Fas"/>
    <property type="match status" value="1"/>
</dbReference>
<protein>
    <submittedName>
        <fullName evidence="2">Uncharacterized protein LOC106175202</fullName>
    </submittedName>
</protein>
<dbReference type="AlphaFoldDB" id="A0A1S3JQ99"/>
<reference evidence="2" key="1">
    <citation type="submission" date="2025-08" db="UniProtKB">
        <authorList>
            <consortium name="RefSeq"/>
        </authorList>
    </citation>
    <scope>IDENTIFICATION</scope>
    <source>
        <tissue evidence="2">Gonads</tissue>
    </source>
</reference>
<dbReference type="OrthoDB" id="6281858at2759"/>
<dbReference type="KEGG" id="lak:106175202"/>
<dbReference type="OMA" id="KCVLLWK"/>
<evidence type="ECO:0000313" key="2">
    <source>
        <dbReference type="RefSeq" id="XP_013412537.1"/>
    </source>
</evidence>
<dbReference type="InterPro" id="IPR011029">
    <property type="entry name" value="DEATH-like_dom_sf"/>
</dbReference>
<accession>A0A1S3JQ99</accession>